<dbReference type="CDD" id="cd01168">
    <property type="entry name" value="adenosine_kinase"/>
    <property type="match status" value="1"/>
</dbReference>
<evidence type="ECO:0000313" key="5">
    <source>
        <dbReference type="EMBL" id="KRO95356.1"/>
    </source>
</evidence>
<dbReference type="EMBL" id="LICS01000035">
    <property type="protein sequence ID" value="KRO95356.1"/>
    <property type="molecule type" value="Genomic_DNA"/>
</dbReference>
<dbReference type="AlphaFoldDB" id="A0A0R2U747"/>
<evidence type="ECO:0000259" key="4">
    <source>
        <dbReference type="Pfam" id="PF00294"/>
    </source>
</evidence>
<comment type="similarity">
    <text evidence="1">Belongs to the carbohydrate kinase PfkB family.</text>
</comment>
<sequence length="334" mass="35934">MKNDISAIGNALVDTVFKVPHELIKELGLEIDQMNLSNAEEQAPIIKRLIESGAETISDCGGSATNSLVAASSYGAKCFHVCKVTNDKDGETYLNSLKDAGVAHKGNMAAFGSIPTGKCLILVTPDAKRSMMTSLSISSEMDALDLDLDNIANSKIFYIEGYMVTSNKNYQCAITILEHLKNYPEVKIALSLSDPGIVAGFRDQFQEIESYGLSYVFGNDDEAMALTGTSDIEQALLALQSKSFTSIVTMGGDGSAVVTPSEVLRVDAININPIDTNGAGDMFAGSFLYALLQNHDLKACAEFANFGAARIVETFGPRLSKERYVETLKSFQKS</sequence>
<protein>
    <submittedName>
        <fullName evidence="5">Carbohydrate kinase</fullName>
    </submittedName>
</protein>
<evidence type="ECO:0000313" key="6">
    <source>
        <dbReference type="Proteomes" id="UP000051027"/>
    </source>
</evidence>
<organism evidence="5 6">
    <name type="scientific">SAR86 cluster bacterium BACL1 MAG-120820-bin45</name>
    <dbReference type="NCBI Taxonomy" id="1655612"/>
    <lineage>
        <taxon>Bacteria</taxon>
        <taxon>Pseudomonadati</taxon>
        <taxon>Pseudomonadota</taxon>
        <taxon>Gammaproteobacteria</taxon>
        <taxon>SAR86 cluster</taxon>
    </lineage>
</organism>
<reference evidence="5 6" key="1">
    <citation type="submission" date="2015-10" db="EMBL/GenBank/DDBJ databases">
        <title>Metagenome-Assembled Genomes uncover a global brackish microbiome.</title>
        <authorList>
            <person name="Hugerth L.W."/>
            <person name="Larsson J."/>
            <person name="Alneberg J."/>
            <person name="Lindh M.V."/>
            <person name="Legrand C."/>
            <person name="Pinhassi J."/>
            <person name="Andersson A.F."/>
        </authorList>
    </citation>
    <scope>NUCLEOTIDE SEQUENCE [LARGE SCALE GENOMIC DNA]</scope>
    <source>
        <strain evidence="5">BACL1 MAG-120820-bin45</strain>
    </source>
</reference>
<accession>A0A0R2U747</accession>
<gene>
    <name evidence="5" type="ORF">ABS10_02105</name>
</gene>
<dbReference type="GO" id="GO:0016301">
    <property type="term" value="F:kinase activity"/>
    <property type="evidence" value="ECO:0007669"/>
    <property type="project" value="UniProtKB-KW"/>
</dbReference>
<dbReference type="InterPro" id="IPR052700">
    <property type="entry name" value="Carb_kinase_PfkB-like"/>
</dbReference>
<name>A0A0R2U747_9GAMM</name>
<dbReference type="InterPro" id="IPR011611">
    <property type="entry name" value="PfkB_dom"/>
</dbReference>
<dbReference type="Gene3D" id="3.40.1190.20">
    <property type="match status" value="1"/>
</dbReference>
<feature type="domain" description="Carbohydrate kinase PfkB" evidence="4">
    <location>
        <begin position="59"/>
        <end position="320"/>
    </location>
</feature>
<evidence type="ECO:0000256" key="3">
    <source>
        <dbReference type="ARBA" id="ARBA00022777"/>
    </source>
</evidence>
<comment type="caution">
    <text evidence="5">The sequence shown here is derived from an EMBL/GenBank/DDBJ whole genome shotgun (WGS) entry which is preliminary data.</text>
</comment>
<dbReference type="InterPro" id="IPR029056">
    <property type="entry name" value="Ribokinase-like"/>
</dbReference>
<dbReference type="PANTHER" id="PTHR43320">
    <property type="entry name" value="SUGAR KINASE"/>
    <property type="match status" value="1"/>
</dbReference>
<dbReference type="PANTHER" id="PTHR43320:SF3">
    <property type="entry name" value="CARBOHYDRATE KINASE PFKB DOMAIN-CONTAINING PROTEIN"/>
    <property type="match status" value="1"/>
</dbReference>
<keyword evidence="2" id="KW-0808">Transferase</keyword>
<dbReference type="Proteomes" id="UP000051027">
    <property type="component" value="Unassembled WGS sequence"/>
</dbReference>
<dbReference type="STRING" id="1655612.ABS10_02105"/>
<evidence type="ECO:0000256" key="2">
    <source>
        <dbReference type="ARBA" id="ARBA00022679"/>
    </source>
</evidence>
<evidence type="ECO:0000256" key="1">
    <source>
        <dbReference type="ARBA" id="ARBA00010688"/>
    </source>
</evidence>
<dbReference type="Pfam" id="PF00294">
    <property type="entry name" value="PfkB"/>
    <property type="match status" value="1"/>
</dbReference>
<keyword evidence="3 5" id="KW-0418">Kinase</keyword>
<dbReference type="Gene3D" id="3.30.1110.10">
    <property type="match status" value="1"/>
</dbReference>
<dbReference type="SUPFAM" id="SSF53613">
    <property type="entry name" value="Ribokinase-like"/>
    <property type="match status" value="1"/>
</dbReference>
<proteinExistence type="inferred from homology"/>